<feature type="signal peptide" evidence="1">
    <location>
        <begin position="1"/>
        <end position="27"/>
    </location>
</feature>
<feature type="chain" id="PRO_5041988435" evidence="1">
    <location>
        <begin position="28"/>
        <end position="721"/>
    </location>
</feature>
<dbReference type="KEGG" id="tvd:SG34_033020"/>
<reference evidence="2 3" key="2">
    <citation type="journal article" date="2022" name="Mar. Drugs">
        <title>Bioassay-Guided Fractionation Leads to the Detection of Cholic Acid Generated by the Rare Thalassomonas sp.</title>
        <authorList>
            <person name="Pheiffer F."/>
            <person name="Schneider Y.K."/>
            <person name="Hansen E.H."/>
            <person name="Andersen J.H."/>
            <person name="Isaksson J."/>
            <person name="Busche T."/>
            <person name="R C."/>
            <person name="Kalinowski J."/>
            <person name="Zyl L.V."/>
            <person name="Trindade M."/>
        </authorList>
    </citation>
    <scope>NUCLEOTIDE SEQUENCE [LARGE SCALE GENOMIC DNA]</scope>
    <source>
        <strain evidence="2 3">XOM25</strain>
    </source>
</reference>
<evidence type="ECO:0000256" key="1">
    <source>
        <dbReference type="SAM" id="SignalP"/>
    </source>
</evidence>
<protein>
    <submittedName>
        <fullName evidence="2">Uncharacterized protein</fullName>
    </submittedName>
</protein>
<keyword evidence="3" id="KW-1185">Reference proteome</keyword>
<evidence type="ECO:0000313" key="2">
    <source>
        <dbReference type="EMBL" id="WDE08727.1"/>
    </source>
</evidence>
<evidence type="ECO:0000313" key="3">
    <source>
        <dbReference type="Proteomes" id="UP000032352"/>
    </source>
</evidence>
<reference evidence="2 3" key="1">
    <citation type="journal article" date="2015" name="Genome Announc.">
        <title>Draft Genome Sequences of Marine Isolates of Thalassomonas viridans and Thalassomonas actiniarum.</title>
        <authorList>
            <person name="Olonade I."/>
            <person name="van Zyl L.J."/>
            <person name="Trindade M."/>
        </authorList>
    </citation>
    <scope>NUCLEOTIDE SEQUENCE [LARGE SCALE GENOMIC DNA]</scope>
    <source>
        <strain evidence="2 3">XOM25</strain>
    </source>
</reference>
<keyword evidence="1" id="KW-0732">Signal</keyword>
<proteinExistence type="predicted"/>
<organism evidence="2 3">
    <name type="scientific">Thalassomonas viridans</name>
    <dbReference type="NCBI Taxonomy" id="137584"/>
    <lineage>
        <taxon>Bacteria</taxon>
        <taxon>Pseudomonadati</taxon>
        <taxon>Pseudomonadota</taxon>
        <taxon>Gammaproteobacteria</taxon>
        <taxon>Alteromonadales</taxon>
        <taxon>Colwelliaceae</taxon>
        <taxon>Thalassomonas</taxon>
    </lineage>
</organism>
<gene>
    <name evidence="2" type="ORF">SG34_033020</name>
</gene>
<accession>A0AAF0CAM7</accession>
<dbReference type="Proteomes" id="UP000032352">
    <property type="component" value="Chromosome pTvir"/>
</dbReference>
<dbReference type="AlphaFoldDB" id="A0AAF0CAM7"/>
<sequence>MFKFAPKNQLSTAIALSLAAGSFSVAAAPAYQLTSADLQNAMSETLRAATSHSLAHTGNTIRYQLDSFQADVTCFNGWLDISDQYSSNNAYYQCEGSVQFSPVAGALDGILDFTVNTYQVILSDNGEFFGELREIPDLSFDGTSLLTDNMTGSRYAFAVAKGAILNDYANVKVGLADNRLMAFFDMSYTDGGKMALTDSIEASAGSNSASLKFVLDWNDPLYYFETDLFTKGALKSSPVQLTAQGLSYHGRLGFAADYPLWDGAGWQGAVFNGNNWEVSDNFDSEKFNQDGHLVVGGKVKFTPYPISVEGMFNVDFDQNDDGLGGGQGLRDKVSQKLTELASDSQLAGNGTLKLDLGAVSGIGLSMNLGKGSVNFNTAKKSFSFWANSVDSFEGGIAGNWIKKLLEGMQTPQVIIYGHMDGDDNGLSSYDSYFKADLSHNGYILKGSQSINYNTPGVKDGLTMNGRFGYKGSDIGFKLEANDSSCKTTIDSGTNVNVAGYSLGNVSFDLCKVADTSWIPVSGIVNVAGNAVSVAGDTSATAVNTLSSAANQTFELTNGTVEEATVVLKETGVTVKNAAMKYGNKAKRFAMGNISYSSANKFAQKFSSYITKNGLSTGDLPVGGGKFIKWQTFEIYGDGKYRGEVNGSNAAAKHETNLKVKYCAKVGFAGRNKKTCKTDSLNTIAGNLDVNGCFSTSSMNKSFSLLGIKVKFPIPSKKLCMF</sequence>
<dbReference type="RefSeq" id="WP_044839810.1">
    <property type="nucleotide sequence ID" value="NZ_CP059734.1"/>
</dbReference>
<name>A0AAF0CAM7_9GAMM</name>
<dbReference type="EMBL" id="CP059734">
    <property type="protein sequence ID" value="WDE08727.1"/>
    <property type="molecule type" value="Genomic_DNA"/>
</dbReference>